<dbReference type="GO" id="GO:0000184">
    <property type="term" value="P:nuclear-transcribed mRNA catabolic process, nonsense-mediated decay"/>
    <property type="evidence" value="ECO:0007669"/>
    <property type="project" value="UniProtKB-KW"/>
</dbReference>
<evidence type="ECO:0000256" key="6">
    <source>
        <dbReference type="SAM" id="MobiDB-lite"/>
    </source>
</evidence>
<evidence type="ECO:0000313" key="10">
    <source>
        <dbReference type="EMBL" id="CAG6457142.1"/>
    </source>
</evidence>
<feature type="region of interest" description="Disordered" evidence="6">
    <location>
        <begin position="446"/>
        <end position="568"/>
    </location>
</feature>
<feature type="domain" description="Telomerase activating protein Est1-like N-terminal" evidence="8">
    <location>
        <begin position="66"/>
        <end position="214"/>
    </location>
</feature>
<reference evidence="10" key="1">
    <citation type="submission" date="2021-05" db="EMBL/GenBank/DDBJ databases">
        <authorList>
            <person name="Alioto T."/>
            <person name="Alioto T."/>
            <person name="Gomez Garrido J."/>
        </authorList>
    </citation>
    <scope>NUCLEOTIDE SEQUENCE</scope>
</reference>
<feature type="compositionally biased region" description="Basic and acidic residues" evidence="6">
    <location>
        <begin position="556"/>
        <end position="568"/>
    </location>
</feature>
<protein>
    <submittedName>
        <fullName evidence="10">Protein SMG5</fullName>
    </submittedName>
</protein>
<evidence type="ECO:0000256" key="1">
    <source>
        <dbReference type="ARBA" id="ARBA00004123"/>
    </source>
</evidence>
<dbReference type="Gene3D" id="1.25.40.10">
    <property type="entry name" value="Tetratricopeptide repeat domain"/>
    <property type="match status" value="1"/>
</dbReference>
<dbReference type="GO" id="GO:0005697">
    <property type="term" value="C:telomerase holoenzyme complex"/>
    <property type="evidence" value="ECO:0007669"/>
    <property type="project" value="TreeGrafter"/>
</dbReference>
<feature type="domain" description="PIN" evidence="9">
    <location>
        <begin position="944"/>
        <end position="1016"/>
    </location>
</feature>
<dbReference type="GO" id="GO:0070034">
    <property type="term" value="F:telomerase RNA binding"/>
    <property type="evidence" value="ECO:0007669"/>
    <property type="project" value="TreeGrafter"/>
</dbReference>
<feature type="compositionally biased region" description="Low complexity" evidence="6">
    <location>
        <begin position="761"/>
        <end position="771"/>
    </location>
</feature>
<feature type="domain" description="DNA/RNA-binding" evidence="7">
    <location>
        <begin position="228"/>
        <end position="408"/>
    </location>
</feature>
<dbReference type="FunFam" id="3.40.50.1010:FF:000033">
    <property type="entry name" value="Blast:Protein SMG5"/>
    <property type="match status" value="1"/>
</dbReference>
<keyword evidence="5" id="KW-0539">Nucleus</keyword>
<feature type="compositionally biased region" description="Basic and acidic residues" evidence="6">
    <location>
        <begin position="798"/>
        <end position="826"/>
    </location>
</feature>
<name>A0A8D8AHI1_CULPI</name>
<feature type="compositionally biased region" description="Gly residues" evidence="6">
    <location>
        <begin position="837"/>
        <end position="847"/>
    </location>
</feature>
<dbReference type="GO" id="GO:0005737">
    <property type="term" value="C:cytoplasm"/>
    <property type="evidence" value="ECO:0007669"/>
    <property type="project" value="UniProtKB-SubCell"/>
</dbReference>
<feature type="region of interest" description="Disordered" evidence="6">
    <location>
        <begin position="874"/>
        <end position="904"/>
    </location>
</feature>
<feature type="compositionally biased region" description="Basic and acidic residues" evidence="6">
    <location>
        <begin position="467"/>
        <end position="480"/>
    </location>
</feature>
<evidence type="ECO:0000256" key="5">
    <source>
        <dbReference type="ARBA" id="ARBA00023242"/>
    </source>
</evidence>
<dbReference type="SUPFAM" id="SSF48452">
    <property type="entry name" value="TPR-like"/>
    <property type="match status" value="1"/>
</dbReference>
<feature type="region of interest" description="Disordered" evidence="6">
    <location>
        <begin position="760"/>
        <end position="860"/>
    </location>
</feature>
<dbReference type="Pfam" id="PF10374">
    <property type="entry name" value="EST1"/>
    <property type="match status" value="1"/>
</dbReference>
<dbReference type="InterPro" id="IPR045153">
    <property type="entry name" value="Est1/Ebs1-like"/>
</dbReference>
<dbReference type="CDD" id="cd09884">
    <property type="entry name" value="PIN_Smg5-like"/>
    <property type="match status" value="1"/>
</dbReference>
<evidence type="ECO:0000259" key="7">
    <source>
        <dbReference type="Pfam" id="PF10373"/>
    </source>
</evidence>
<dbReference type="PANTHER" id="PTHR15696">
    <property type="entry name" value="SMG-7 SUPPRESSOR WITH MORPHOLOGICAL EFFECT ON GENITALIA PROTEIN 7"/>
    <property type="match status" value="1"/>
</dbReference>
<dbReference type="InterPro" id="IPR011990">
    <property type="entry name" value="TPR-like_helical_dom_sf"/>
</dbReference>
<dbReference type="Pfam" id="PF10373">
    <property type="entry name" value="EST1_DNA_bind"/>
    <property type="match status" value="1"/>
</dbReference>
<feature type="compositionally biased region" description="Acidic residues" evidence="6">
    <location>
        <begin position="507"/>
        <end position="516"/>
    </location>
</feature>
<accession>A0A8D8AHI1</accession>
<keyword evidence="4" id="KW-0866">Nonsense-mediated mRNA decay</keyword>
<evidence type="ECO:0000256" key="4">
    <source>
        <dbReference type="ARBA" id="ARBA00023161"/>
    </source>
</evidence>
<dbReference type="Gene3D" id="3.40.50.1010">
    <property type="entry name" value="5'-nuclease"/>
    <property type="match status" value="1"/>
</dbReference>
<evidence type="ECO:0000256" key="2">
    <source>
        <dbReference type="ARBA" id="ARBA00004496"/>
    </source>
</evidence>
<evidence type="ECO:0000259" key="9">
    <source>
        <dbReference type="Pfam" id="PF13638"/>
    </source>
</evidence>
<dbReference type="InterPro" id="IPR002716">
    <property type="entry name" value="PIN_dom"/>
</dbReference>
<keyword evidence="3" id="KW-0963">Cytoplasm</keyword>
<dbReference type="PANTHER" id="PTHR15696:SF7">
    <property type="entry name" value="NONSENSE-MEDIATED MRNA DECAY FACTOR"/>
    <property type="match status" value="1"/>
</dbReference>
<evidence type="ECO:0000256" key="3">
    <source>
        <dbReference type="ARBA" id="ARBA00022490"/>
    </source>
</evidence>
<dbReference type="GO" id="GO:0042162">
    <property type="term" value="F:telomeric DNA binding"/>
    <property type="evidence" value="ECO:0007669"/>
    <property type="project" value="TreeGrafter"/>
</dbReference>
<feature type="compositionally biased region" description="Basic residues" evidence="6">
    <location>
        <begin position="491"/>
        <end position="502"/>
    </location>
</feature>
<sequence>MEYSSNDVKQMFRSVYTLVKQQDERKGALTLASLATEPAFLEEHRQLVARCVTLLFEDFETVGKKAREILWRKGYYDLITVFKKHAQQLAQQRKSALRGDELARVAADEVLLRQGVERLLLDGVNHLKVIVLRLGQIFNLDRLRYVVSYELLENYDDELLVRESSCYENLNLKEERSEEEKKVIYTKQEISFALESVHALLTSLGDLHRYYCEFGLDGLSNVKEVTASYYWEAFKLNTKVGITQNQLGTLYNGRNYNLDSVYHYLYSLCCPIPFECSEPNVSRIFQKNIRYLESNGGADVEEEDYAVREFMAKFLLVVDVFFYDKSVSDFTSLCHSVLIDFKNVLGARRLVDDEYYMTDEFIFKIVSILFFCMYRLQLNSSEKIYSLNAFMVALCSELLEYCTMAVEKYVVENVREDKKFRELYTAMYQRYDDEVRRSRQMVKDGTAGGIFTKDQKSSSGVEEGNGSEDHSNKENDERKSQASSGKQGGGLKKKHARRRRRAMSNESESELSDDTSDCQLDSDSGEDDDEEEDDDGDSISSFESYDDFSDEEDEVEQRNESFGERNGNEPVELQRAEEANNNLDQNQTASVQLKFKKRYHKLNPNVVIEFAEQERTMRSLKLLFDWLHTNLDILIGCYQSNPEFLHNIMKLLNHFNIDIFSNRYFFPRELITAPAIREDFRQLFEARRGIPLQEDIAMKRFPLFEAAQEGLDWETNYRLGVTPSEQSFLRVMKLVDFGFSLCKSKKFEYAFCPKSRDFSLKSTKQTKQQQRGGKREELNRRVVGGPKEIVGTNRAARRREQQEEKRRAKKLVQREERGQREREPRTRRNRNRQNAGRVGGLGSGGEGQRSSQEGEGKFAAPAIITKKGYLKNRGLTLRNRKEPADSGHSESTADEGGVVAGQRGEEKNINELMGQLWLRDEVKKLETKVKREVKNITLTPYLMLDSACLTEYTSIVKNLVKTKKFVILIPTAVLSDLDELKKHSEGARNAIKWLEFELSKGNRFLRSQKSHEVLPMPLIRVPKKLDRDGALFHQIVQFCNHLVSNHADQESGPADIITYLSGDSLHDKKLYNSSYVGILEAIPVKFEQIVTFYASYKRK</sequence>
<feature type="compositionally biased region" description="Acidic residues" evidence="6">
    <location>
        <begin position="523"/>
        <end position="537"/>
    </location>
</feature>
<proteinExistence type="predicted"/>
<organism evidence="10">
    <name type="scientific">Culex pipiens</name>
    <name type="common">House mosquito</name>
    <dbReference type="NCBI Taxonomy" id="7175"/>
    <lineage>
        <taxon>Eukaryota</taxon>
        <taxon>Metazoa</taxon>
        <taxon>Ecdysozoa</taxon>
        <taxon>Arthropoda</taxon>
        <taxon>Hexapoda</taxon>
        <taxon>Insecta</taxon>
        <taxon>Pterygota</taxon>
        <taxon>Neoptera</taxon>
        <taxon>Endopterygota</taxon>
        <taxon>Diptera</taxon>
        <taxon>Nematocera</taxon>
        <taxon>Culicoidea</taxon>
        <taxon>Culicidae</taxon>
        <taxon>Culicinae</taxon>
        <taxon>Culicini</taxon>
        <taxon>Culex</taxon>
        <taxon>Culex</taxon>
    </lineage>
</organism>
<feature type="compositionally biased region" description="Basic and acidic residues" evidence="6">
    <location>
        <begin position="879"/>
        <end position="888"/>
    </location>
</feature>
<evidence type="ECO:0000259" key="8">
    <source>
        <dbReference type="Pfam" id="PF10374"/>
    </source>
</evidence>
<comment type="subcellular location">
    <subcellularLocation>
        <location evidence="2">Cytoplasm</location>
    </subcellularLocation>
    <subcellularLocation>
        <location evidence="1">Nucleus</location>
    </subcellularLocation>
</comment>
<dbReference type="EMBL" id="HBUE01032327">
    <property type="protein sequence ID" value="CAG6457141.1"/>
    <property type="molecule type" value="Transcribed_RNA"/>
</dbReference>
<dbReference type="EMBL" id="HBUE01032328">
    <property type="protein sequence ID" value="CAG6457142.1"/>
    <property type="molecule type" value="Transcribed_RNA"/>
</dbReference>
<feature type="compositionally biased region" description="Acidic residues" evidence="6">
    <location>
        <begin position="544"/>
        <end position="555"/>
    </location>
</feature>
<dbReference type="InterPro" id="IPR019458">
    <property type="entry name" value="Est1-like_N"/>
</dbReference>
<dbReference type="AlphaFoldDB" id="A0A8D8AHI1"/>
<dbReference type="Pfam" id="PF13638">
    <property type="entry name" value="PIN_4"/>
    <property type="match status" value="1"/>
</dbReference>
<dbReference type="InterPro" id="IPR018834">
    <property type="entry name" value="DNA/RNA-bd_Est1-type"/>
</dbReference>